<protein>
    <recommendedName>
        <fullName evidence="2">Endonuclease/exonuclease/phosphatase domain-containing protein</fullName>
    </recommendedName>
</protein>
<evidence type="ECO:0000256" key="1">
    <source>
        <dbReference type="SAM" id="Coils"/>
    </source>
</evidence>
<evidence type="ECO:0000313" key="4">
    <source>
        <dbReference type="Proteomes" id="UP001347796"/>
    </source>
</evidence>
<gene>
    <name evidence="3" type="ORF">SNE40_012884</name>
</gene>
<feature type="coiled-coil region" evidence="1">
    <location>
        <begin position="354"/>
        <end position="381"/>
    </location>
</feature>
<dbReference type="Pfam" id="PF14529">
    <property type="entry name" value="Exo_endo_phos_2"/>
    <property type="match status" value="1"/>
</dbReference>
<dbReference type="InterPro" id="IPR036691">
    <property type="entry name" value="Endo/exonu/phosph_ase_sf"/>
</dbReference>
<sequence>MYGTPFLLDCLETQDIVFINEHWLLPEQLSYLDSIHERFDGIAFSDSRIPIDIESRTCLRGFGGVGVLYRKELSIEIKHSQCSDKILVLEVRHETVHILLITVLLPSTNQSMEEYRNVLNDVQAVYDAYSSDFVVIVTGDFNGQISRQFGAKNPETANQRGKELEKFIKENMLISVNSQDSCAGPDCTYYSHDGSTCSLIDHVLVPECYSQVINKCSIVDDHPLNISDHHPVAFVMDLNVHRTDDSRKPLRPLCINWGKASEVELICYKNCVSSKLYDLEVECNTIEDINSAIIDLVCILHEAAFLNLPQKRFRNYLKPYWKYLNVKQLHDKMRMNRANWVAAGRPRGMQFKSFRRYKASKDEFRREIDLAKERYENEQYDLIERACEVDIGTFFNATKSVRRGNWRISEIKHGDKILHESYEICAAWKEHFEKLAYPTESEEFNDAFRMKIEDKFKTLCETTYTFMDKDETLPITENEEIKAIKRMKNGKAFGHDSITAEHMKYGGASVSKYLCRIYNGIVQLEEYPHAFKRLTVVPLFK</sequence>
<evidence type="ECO:0000313" key="3">
    <source>
        <dbReference type="EMBL" id="KAK6178046.1"/>
    </source>
</evidence>
<organism evidence="3 4">
    <name type="scientific">Patella caerulea</name>
    <name type="common">Rayed Mediterranean limpet</name>
    <dbReference type="NCBI Taxonomy" id="87958"/>
    <lineage>
        <taxon>Eukaryota</taxon>
        <taxon>Metazoa</taxon>
        <taxon>Spiralia</taxon>
        <taxon>Lophotrochozoa</taxon>
        <taxon>Mollusca</taxon>
        <taxon>Gastropoda</taxon>
        <taxon>Patellogastropoda</taxon>
        <taxon>Patelloidea</taxon>
        <taxon>Patellidae</taxon>
        <taxon>Patella</taxon>
    </lineage>
</organism>
<keyword evidence="4" id="KW-1185">Reference proteome</keyword>
<keyword evidence="1" id="KW-0175">Coiled coil</keyword>
<dbReference type="InterPro" id="IPR005135">
    <property type="entry name" value="Endo/exonuclease/phosphatase"/>
</dbReference>
<dbReference type="GO" id="GO:0003824">
    <property type="term" value="F:catalytic activity"/>
    <property type="evidence" value="ECO:0007669"/>
    <property type="project" value="InterPro"/>
</dbReference>
<proteinExistence type="predicted"/>
<dbReference type="SUPFAM" id="SSF56219">
    <property type="entry name" value="DNase I-like"/>
    <property type="match status" value="1"/>
</dbReference>
<dbReference type="Gene3D" id="3.60.10.10">
    <property type="entry name" value="Endonuclease/exonuclease/phosphatase"/>
    <property type="match status" value="1"/>
</dbReference>
<evidence type="ECO:0000259" key="2">
    <source>
        <dbReference type="Pfam" id="PF14529"/>
    </source>
</evidence>
<dbReference type="Proteomes" id="UP001347796">
    <property type="component" value="Unassembled WGS sequence"/>
</dbReference>
<name>A0AAN8PSW5_PATCE</name>
<comment type="caution">
    <text evidence="3">The sequence shown here is derived from an EMBL/GenBank/DDBJ whole genome shotgun (WGS) entry which is preliminary data.</text>
</comment>
<dbReference type="EMBL" id="JAZGQO010000009">
    <property type="protein sequence ID" value="KAK6178046.1"/>
    <property type="molecule type" value="Genomic_DNA"/>
</dbReference>
<reference evidence="3 4" key="1">
    <citation type="submission" date="2024-01" db="EMBL/GenBank/DDBJ databases">
        <title>The genome of the rayed Mediterranean limpet Patella caerulea (Linnaeus, 1758).</title>
        <authorList>
            <person name="Anh-Thu Weber A."/>
            <person name="Halstead-Nussloch G."/>
        </authorList>
    </citation>
    <scope>NUCLEOTIDE SEQUENCE [LARGE SCALE GENOMIC DNA]</scope>
    <source>
        <strain evidence="3">AATW-2023a</strain>
        <tissue evidence="3">Whole specimen</tissue>
    </source>
</reference>
<feature type="domain" description="Endonuclease/exonuclease/phosphatase" evidence="2">
    <location>
        <begin position="100"/>
        <end position="232"/>
    </location>
</feature>
<accession>A0AAN8PSW5</accession>
<dbReference type="AlphaFoldDB" id="A0AAN8PSW5"/>